<evidence type="ECO:0008006" key="9">
    <source>
        <dbReference type="Google" id="ProtNLM"/>
    </source>
</evidence>
<evidence type="ECO:0000256" key="3">
    <source>
        <dbReference type="ARBA" id="ARBA00022490"/>
    </source>
</evidence>
<proteinExistence type="predicted"/>
<feature type="compositionally biased region" description="Acidic residues" evidence="6">
    <location>
        <begin position="566"/>
        <end position="575"/>
    </location>
</feature>
<feature type="region of interest" description="Disordered" evidence="6">
    <location>
        <begin position="1"/>
        <end position="34"/>
    </location>
</feature>
<evidence type="ECO:0000313" key="7">
    <source>
        <dbReference type="EMBL" id="KAJ3490764.1"/>
    </source>
</evidence>
<sequence length="586" mass="62858">MASLPSILPARPAVQDVTSTPEQISHPFGKVTNPDLFTHKENVLLLKEEATASGPASRPPSTVAQSPQPRPSHRSPTPAQGTSFLNSSPGVCVGIASLPEMQPEAAAPRPCSNPNSSSSSNPGPKIAAMGPPPADNPQIQRSPLVHRLLFHGVAPPTSPSPSPFPRYGHALPATANSKGELYLFGGLVRESPRNDVYQFSTTTNSASLFHTTGVAPSPRMGHASALVANVVIVWGGDTNTDPNSKATDKHDNGLYLLNLKTQEWNLLEVSGPAPVGRYGHAVTMVGTKFFVFGGQVDGEFLNDLWAFDLNSLKTRSAWEQWEPVTSERPAQRTGHVCITFEDQIIVFGGTDGKYHYNDTWSFNLQTRRWTELQCIGFIPSPREGHAAAIVGNVIYVFGGRGVDGKDLDDLAAFKISNQRWYMFQNMGPSPSGRSGHAMASIGTRVFVLGGESFSPSKGDDANITHVLDTKHIKYPEDSRGPAPQAVPLGSQNNLRRPSMTGQNVQNQQQGPPSQAAQNPRSMSPTVTPQRAMSPSGRANGLQQQTFSSATGTPPGKTPLRPRREDELIDGADDGFDAVGTVPSHLR</sequence>
<dbReference type="GO" id="GO:0005737">
    <property type="term" value="C:cytoplasm"/>
    <property type="evidence" value="ECO:0007669"/>
    <property type="project" value="UniProtKB-SubCell"/>
</dbReference>
<feature type="compositionally biased region" description="Low complexity" evidence="6">
    <location>
        <begin position="501"/>
        <end position="519"/>
    </location>
</feature>
<evidence type="ECO:0000256" key="5">
    <source>
        <dbReference type="ARBA" id="ARBA00023054"/>
    </source>
</evidence>
<dbReference type="SMART" id="SM00612">
    <property type="entry name" value="Kelch"/>
    <property type="match status" value="4"/>
</dbReference>
<feature type="region of interest" description="Disordered" evidence="6">
    <location>
        <begin position="50"/>
        <end position="86"/>
    </location>
</feature>
<evidence type="ECO:0000313" key="8">
    <source>
        <dbReference type="Proteomes" id="UP001148786"/>
    </source>
</evidence>
<feature type="compositionally biased region" description="Low complexity" evidence="6">
    <location>
        <begin position="112"/>
        <end position="122"/>
    </location>
</feature>
<feature type="region of interest" description="Disordered" evidence="6">
    <location>
        <begin position="473"/>
        <end position="586"/>
    </location>
</feature>
<dbReference type="PANTHER" id="PTHR46093:SF18">
    <property type="entry name" value="FIBRONECTIN TYPE-III DOMAIN-CONTAINING PROTEIN"/>
    <property type="match status" value="1"/>
</dbReference>
<reference evidence="7" key="1">
    <citation type="submission" date="2022-07" db="EMBL/GenBank/DDBJ databases">
        <title>Genome Sequence of Agrocybe chaxingu.</title>
        <authorList>
            <person name="Buettner E."/>
        </authorList>
    </citation>
    <scope>NUCLEOTIDE SEQUENCE</scope>
    <source>
        <strain evidence="7">MP-N11</strain>
    </source>
</reference>
<dbReference type="FunFam" id="2.120.10.80:FF:000049">
    <property type="entry name" value="Cell polarity protein (Tea1)"/>
    <property type="match status" value="1"/>
</dbReference>
<dbReference type="SUPFAM" id="SSF117281">
    <property type="entry name" value="Kelch motif"/>
    <property type="match status" value="1"/>
</dbReference>
<dbReference type="InterPro" id="IPR006652">
    <property type="entry name" value="Kelch_1"/>
</dbReference>
<feature type="compositionally biased region" description="Polar residues" evidence="6">
    <location>
        <begin position="520"/>
        <end position="532"/>
    </location>
</feature>
<accession>A0A9W8JQ22</accession>
<organism evidence="7 8">
    <name type="scientific">Agrocybe chaxingu</name>
    <dbReference type="NCBI Taxonomy" id="84603"/>
    <lineage>
        <taxon>Eukaryota</taxon>
        <taxon>Fungi</taxon>
        <taxon>Dikarya</taxon>
        <taxon>Basidiomycota</taxon>
        <taxon>Agaricomycotina</taxon>
        <taxon>Agaricomycetes</taxon>
        <taxon>Agaricomycetidae</taxon>
        <taxon>Agaricales</taxon>
        <taxon>Agaricineae</taxon>
        <taxon>Strophariaceae</taxon>
        <taxon>Agrocybe</taxon>
    </lineage>
</organism>
<dbReference type="Proteomes" id="UP001148786">
    <property type="component" value="Unassembled WGS sequence"/>
</dbReference>
<keyword evidence="3" id="KW-0963">Cytoplasm</keyword>
<evidence type="ECO:0000256" key="2">
    <source>
        <dbReference type="ARBA" id="ARBA00022441"/>
    </source>
</evidence>
<comment type="subcellular location">
    <subcellularLocation>
        <location evidence="1">Cytoplasm</location>
    </subcellularLocation>
</comment>
<name>A0A9W8JQ22_9AGAR</name>
<evidence type="ECO:0000256" key="1">
    <source>
        <dbReference type="ARBA" id="ARBA00004496"/>
    </source>
</evidence>
<dbReference type="EMBL" id="JANKHO010002596">
    <property type="protein sequence ID" value="KAJ3490764.1"/>
    <property type="molecule type" value="Genomic_DNA"/>
</dbReference>
<dbReference type="OrthoDB" id="45365at2759"/>
<keyword evidence="4" id="KW-0677">Repeat</keyword>
<keyword evidence="5" id="KW-0175">Coiled coil</keyword>
<comment type="caution">
    <text evidence="7">The sequence shown here is derived from an EMBL/GenBank/DDBJ whole genome shotgun (WGS) entry which is preliminary data.</text>
</comment>
<evidence type="ECO:0000256" key="4">
    <source>
        <dbReference type="ARBA" id="ARBA00022737"/>
    </source>
</evidence>
<dbReference type="Pfam" id="PF24681">
    <property type="entry name" value="Kelch_KLHDC2_KLHL20_DRC7"/>
    <property type="match status" value="1"/>
</dbReference>
<dbReference type="InterPro" id="IPR015915">
    <property type="entry name" value="Kelch-typ_b-propeller"/>
</dbReference>
<feature type="compositionally biased region" description="Polar residues" evidence="6">
    <location>
        <begin position="540"/>
        <end position="551"/>
    </location>
</feature>
<dbReference type="AlphaFoldDB" id="A0A9W8JQ22"/>
<keyword evidence="2" id="KW-0880">Kelch repeat</keyword>
<feature type="region of interest" description="Disordered" evidence="6">
    <location>
        <begin position="104"/>
        <end position="139"/>
    </location>
</feature>
<keyword evidence="8" id="KW-1185">Reference proteome</keyword>
<protein>
    <recommendedName>
        <fullName evidence="9">Kelch repeat-containing protein</fullName>
    </recommendedName>
</protein>
<gene>
    <name evidence="7" type="ORF">NLJ89_g11405</name>
</gene>
<evidence type="ECO:0000256" key="6">
    <source>
        <dbReference type="SAM" id="MobiDB-lite"/>
    </source>
</evidence>
<dbReference type="Gene3D" id="2.120.10.80">
    <property type="entry name" value="Kelch-type beta propeller"/>
    <property type="match status" value="2"/>
</dbReference>
<dbReference type="PANTHER" id="PTHR46093">
    <property type="entry name" value="ACYL-COA-BINDING DOMAIN-CONTAINING PROTEIN 5"/>
    <property type="match status" value="1"/>
</dbReference>